<protein>
    <recommendedName>
        <fullName evidence="3">Retrotransposon gag domain-containing protein</fullName>
    </recommendedName>
</protein>
<dbReference type="EMBL" id="QJKJ01015294">
    <property type="protein sequence ID" value="RDX62771.1"/>
    <property type="molecule type" value="Genomic_DNA"/>
</dbReference>
<keyword evidence="2" id="KW-1185">Reference proteome</keyword>
<dbReference type="PANTHER" id="PTHR33223:SF8">
    <property type="entry name" value="OS04G0172440 PROTEIN"/>
    <property type="match status" value="1"/>
</dbReference>
<reference evidence="1" key="1">
    <citation type="submission" date="2018-05" db="EMBL/GenBank/DDBJ databases">
        <title>Draft genome of Mucuna pruriens seed.</title>
        <authorList>
            <person name="Nnadi N.E."/>
            <person name="Vos R."/>
            <person name="Hasami M.H."/>
            <person name="Devisetty U.K."/>
            <person name="Aguiy J.C."/>
        </authorList>
    </citation>
    <scope>NUCLEOTIDE SEQUENCE [LARGE SCALE GENOMIC DNA]</scope>
    <source>
        <strain evidence="1">JCA_2017</strain>
    </source>
</reference>
<dbReference type="OrthoDB" id="1299234at2759"/>
<feature type="non-terminal residue" evidence="1">
    <location>
        <position position="1"/>
    </location>
</feature>
<evidence type="ECO:0008006" key="3">
    <source>
        <dbReference type="Google" id="ProtNLM"/>
    </source>
</evidence>
<accession>A0A371E9S2</accession>
<gene>
    <name evidence="1" type="ORF">CR513_58860</name>
</gene>
<evidence type="ECO:0000313" key="2">
    <source>
        <dbReference type="Proteomes" id="UP000257109"/>
    </source>
</evidence>
<dbReference type="PANTHER" id="PTHR33223">
    <property type="entry name" value="CCHC-TYPE DOMAIN-CONTAINING PROTEIN"/>
    <property type="match status" value="1"/>
</dbReference>
<comment type="caution">
    <text evidence="1">The sequence shown here is derived from an EMBL/GenBank/DDBJ whole genome shotgun (WGS) entry which is preliminary data.</text>
</comment>
<dbReference type="Proteomes" id="UP000257109">
    <property type="component" value="Unassembled WGS sequence"/>
</dbReference>
<dbReference type="AlphaFoldDB" id="A0A371E9S2"/>
<name>A0A371E9S2_MUCPR</name>
<proteinExistence type="predicted"/>
<sequence>MATTFLPQIPRIKYHQKTQVSKPMELPPIMLRTTKPLTLYQQSSYILTSPKNTNQKIELKAIEGTDYPSFNIVDLCLVPNIVIPPKFKFPGFDKYKGNTCPKGYIIMYCRKMASYAQEDKLLIHFFQESLAKAALRWYMGQEKGRVHKLRDLAKDFLKLYKYNMDMA</sequence>
<evidence type="ECO:0000313" key="1">
    <source>
        <dbReference type="EMBL" id="RDX62771.1"/>
    </source>
</evidence>
<organism evidence="1 2">
    <name type="scientific">Mucuna pruriens</name>
    <name type="common">Velvet bean</name>
    <name type="synonym">Dolichos pruriens</name>
    <dbReference type="NCBI Taxonomy" id="157652"/>
    <lineage>
        <taxon>Eukaryota</taxon>
        <taxon>Viridiplantae</taxon>
        <taxon>Streptophyta</taxon>
        <taxon>Embryophyta</taxon>
        <taxon>Tracheophyta</taxon>
        <taxon>Spermatophyta</taxon>
        <taxon>Magnoliopsida</taxon>
        <taxon>eudicotyledons</taxon>
        <taxon>Gunneridae</taxon>
        <taxon>Pentapetalae</taxon>
        <taxon>rosids</taxon>
        <taxon>fabids</taxon>
        <taxon>Fabales</taxon>
        <taxon>Fabaceae</taxon>
        <taxon>Papilionoideae</taxon>
        <taxon>50 kb inversion clade</taxon>
        <taxon>NPAAA clade</taxon>
        <taxon>indigoferoid/millettioid clade</taxon>
        <taxon>Phaseoleae</taxon>
        <taxon>Mucuna</taxon>
    </lineage>
</organism>